<comment type="similarity">
    <text evidence="2">Belongs to the class-V pyridoxal-phosphate-dependent aminotransferase family.</text>
</comment>
<accession>A0A238KKE7</accession>
<dbReference type="AlphaFoldDB" id="A0A238KKE7"/>
<dbReference type="EC" id="1.12.-.-" evidence="7"/>
<dbReference type="InterPro" id="IPR000192">
    <property type="entry name" value="Aminotrans_V_dom"/>
</dbReference>
<proteinExistence type="inferred from homology"/>
<dbReference type="GO" id="GO:0008453">
    <property type="term" value="F:alanine-glyoxylate transaminase activity"/>
    <property type="evidence" value="ECO:0007669"/>
    <property type="project" value="TreeGrafter"/>
</dbReference>
<evidence type="ECO:0000313" key="8">
    <source>
        <dbReference type="Proteomes" id="UP000202922"/>
    </source>
</evidence>
<dbReference type="PANTHER" id="PTHR21152:SF40">
    <property type="entry name" value="ALANINE--GLYOXYLATE AMINOTRANSFERASE"/>
    <property type="match status" value="1"/>
</dbReference>
<feature type="domain" description="Aminotransferase class V" evidence="6">
    <location>
        <begin position="22"/>
        <end position="276"/>
    </location>
</feature>
<feature type="binding site" evidence="4">
    <location>
        <position position="348"/>
    </location>
    <ligand>
        <name>substrate</name>
    </ligand>
</feature>
<organism evidence="7 8">
    <name type="scientific">Actibacterium lipolyticum</name>
    <dbReference type="NCBI Taxonomy" id="1524263"/>
    <lineage>
        <taxon>Bacteria</taxon>
        <taxon>Pseudomonadati</taxon>
        <taxon>Pseudomonadota</taxon>
        <taxon>Alphaproteobacteria</taxon>
        <taxon>Rhodobacterales</taxon>
        <taxon>Roseobacteraceae</taxon>
        <taxon>Actibacterium</taxon>
    </lineage>
</organism>
<evidence type="ECO:0000256" key="5">
    <source>
        <dbReference type="PIRSR" id="PIRSR000524-50"/>
    </source>
</evidence>
<reference evidence="8" key="1">
    <citation type="submission" date="2017-05" db="EMBL/GenBank/DDBJ databases">
        <authorList>
            <person name="Rodrigo-Torres L."/>
            <person name="Arahal R. D."/>
            <person name="Lucena T."/>
        </authorList>
    </citation>
    <scope>NUCLEOTIDE SEQUENCE [LARGE SCALE GENOMIC DNA]</scope>
    <source>
        <strain evidence="8">CECT 8621</strain>
    </source>
</reference>
<dbReference type="PANTHER" id="PTHR21152">
    <property type="entry name" value="AMINOTRANSFERASE CLASS V"/>
    <property type="match status" value="1"/>
</dbReference>
<keyword evidence="3 5" id="KW-0663">Pyridoxal phosphate</keyword>
<protein>
    <submittedName>
        <fullName evidence="7">Soluble hydrogenase 42 kDa subunit</fullName>
        <ecNumber evidence="7">1.12.-.-</ecNumber>
    </submittedName>
</protein>
<name>A0A238KKE7_9RHOB</name>
<feature type="modified residue" description="N6-(pyridoxal phosphate)lysine" evidence="5">
    <location>
        <position position="197"/>
    </location>
</feature>
<dbReference type="InterPro" id="IPR015422">
    <property type="entry name" value="PyrdxlP-dep_Trfase_small"/>
</dbReference>
<dbReference type="GO" id="GO:0004760">
    <property type="term" value="F:L-serine-pyruvate transaminase activity"/>
    <property type="evidence" value="ECO:0007669"/>
    <property type="project" value="TreeGrafter"/>
</dbReference>
<dbReference type="GO" id="GO:0016491">
    <property type="term" value="F:oxidoreductase activity"/>
    <property type="evidence" value="ECO:0007669"/>
    <property type="project" value="UniProtKB-KW"/>
</dbReference>
<dbReference type="Gene3D" id="3.40.640.10">
    <property type="entry name" value="Type I PLP-dependent aspartate aminotransferase-like (Major domain)"/>
    <property type="match status" value="1"/>
</dbReference>
<gene>
    <name evidence="7" type="ORF">COL8621_02254</name>
</gene>
<dbReference type="RefSeq" id="WP_093967430.1">
    <property type="nucleotide sequence ID" value="NZ_FXYE01000002.1"/>
</dbReference>
<evidence type="ECO:0000313" key="7">
    <source>
        <dbReference type="EMBL" id="SMX43253.1"/>
    </source>
</evidence>
<keyword evidence="7" id="KW-0560">Oxidoreductase</keyword>
<evidence type="ECO:0000256" key="3">
    <source>
        <dbReference type="ARBA" id="ARBA00022898"/>
    </source>
</evidence>
<sequence>MTALLDSVDPDGMLEYSVVFTDRSLNHMSAAFQQVMRDISGMLKEVYNAHSVALVPGGGTYAMEAVARQFASGRHALVVRNGWFSYRWSQIFEAGGFTSDATVMKARRSGNDPQAPFAPAPIEEVVAKIKEERPEIVFAPHVETSAGVILPDDYITAMGAAAHEVGALFVLDCIASGCVWVDMKACNVDILISAPQKGWSASPSAGLVMMSEEARKRIDDTQSDSFAIDLKKWLQIMEAYENGGHAYHATMPTDALRAFRDTMLETKEYGFDRLRDAQWEQGNAVRALLASKGVKSVAADGFGAPGVVVSYTDDPDIQNGKKFAAEGLQIAAGVPLQCDEGDAFRTFRIGLFGLDKLYDVDGSLKRLGAAIDKVL</sequence>
<dbReference type="InterPro" id="IPR024169">
    <property type="entry name" value="SP_NH2Trfase/AEP_transaminase"/>
</dbReference>
<evidence type="ECO:0000256" key="4">
    <source>
        <dbReference type="PIRSR" id="PIRSR000524-1"/>
    </source>
</evidence>
<comment type="cofactor">
    <cofactor evidence="1 5">
        <name>pyridoxal 5'-phosphate</name>
        <dbReference type="ChEBI" id="CHEBI:597326"/>
    </cofactor>
</comment>
<evidence type="ECO:0000259" key="6">
    <source>
        <dbReference type="Pfam" id="PF00266"/>
    </source>
</evidence>
<dbReference type="Gene3D" id="3.90.1150.10">
    <property type="entry name" value="Aspartate Aminotransferase, domain 1"/>
    <property type="match status" value="1"/>
</dbReference>
<evidence type="ECO:0000256" key="2">
    <source>
        <dbReference type="ARBA" id="ARBA00009236"/>
    </source>
</evidence>
<dbReference type="OrthoDB" id="9766472at2"/>
<dbReference type="Proteomes" id="UP000202922">
    <property type="component" value="Unassembled WGS sequence"/>
</dbReference>
<dbReference type="InterPro" id="IPR015424">
    <property type="entry name" value="PyrdxlP-dep_Trfase"/>
</dbReference>
<keyword evidence="8" id="KW-1185">Reference proteome</keyword>
<dbReference type="SUPFAM" id="SSF53383">
    <property type="entry name" value="PLP-dependent transferases"/>
    <property type="match status" value="1"/>
</dbReference>
<dbReference type="PIRSF" id="PIRSF000524">
    <property type="entry name" value="SPT"/>
    <property type="match status" value="1"/>
</dbReference>
<dbReference type="GO" id="GO:0019265">
    <property type="term" value="P:glycine biosynthetic process, by transamination of glyoxylate"/>
    <property type="evidence" value="ECO:0007669"/>
    <property type="project" value="TreeGrafter"/>
</dbReference>
<dbReference type="Pfam" id="PF00266">
    <property type="entry name" value="Aminotran_5"/>
    <property type="match status" value="1"/>
</dbReference>
<dbReference type="EMBL" id="FXYE01000002">
    <property type="protein sequence ID" value="SMX43253.1"/>
    <property type="molecule type" value="Genomic_DNA"/>
</dbReference>
<dbReference type="InterPro" id="IPR015421">
    <property type="entry name" value="PyrdxlP-dep_Trfase_major"/>
</dbReference>
<evidence type="ECO:0000256" key="1">
    <source>
        <dbReference type="ARBA" id="ARBA00001933"/>
    </source>
</evidence>